<organism evidence="7 8">
    <name type="scientific">Vagococcus teuberi</name>
    <dbReference type="NCBI Taxonomy" id="519472"/>
    <lineage>
        <taxon>Bacteria</taxon>
        <taxon>Bacillati</taxon>
        <taxon>Bacillota</taxon>
        <taxon>Bacilli</taxon>
        <taxon>Lactobacillales</taxon>
        <taxon>Enterococcaceae</taxon>
        <taxon>Vagococcus</taxon>
    </lineage>
</organism>
<evidence type="ECO:0000256" key="3">
    <source>
        <dbReference type="ARBA" id="ARBA00022692"/>
    </source>
</evidence>
<dbReference type="Proteomes" id="UP000191200">
    <property type="component" value="Chromosome"/>
</dbReference>
<keyword evidence="5 6" id="KW-0472">Membrane</keyword>
<feature type="transmembrane region" description="Helical" evidence="6">
    <location>
        <begin position="191"/>
        <end position="209"/>
    </location>
</feature>
<feature type="transmembrane region" description="Helical" evidence="6">
    <location>
        <begin position="36"/>
        <end position="57"/>
    </location>
</feature>
<dbReference type="PANTHER" id="PTHR30028:SF0">
    <property type="entry name" value="PROTEIN ALUMINUM SENSITIVE 3"/>
    <property type="match status" value="1"/>
</dbReference>
<evidence type="ECO:0000256" key="2">
    <source>
        <dbReference type="ARBA" id="ARBA00005268"/>
    </source>
</evidence>
<keyword evidence="8" id="KW-1185">Reference proteome</keyword>
<feature type="transmembrane region" description="Helical" evidence="6">
    <location>
        <begin position="94"/>
        <end position="116"/>
    </location>
</feature>
<feature type="transmembrane region" description="Helical" evidence="6">
    <location>
        <begin position="215"/>
        <end position="241"/>
    </location>
</feature>
<dbReference type="Pfam" id="PF03649">
    <property type="entry name" value="UPF0014"/>
    <property type="match status" value="1"/>
</dbReference>
<evidence type="ECO:0000313" key="8">
    <source>
        <dbReference type="Proteomes" id="UP000191200"/>
    </source>
</evidence>
<dbReference type="InterPro" id="IPR005226">
    <property type="entry name" value="UPF0014_fam"/>
</dbReference>
<name>A0A1J0A6L2_9ENTE</name>
<gene>
    <name evidence="7" type="ORF">BHY08_06810</name>
</gene>
<accession>A0A1J0A6L2</accession>
<protein>
    <submittedName>
        <fullName evidence="7">Iron export ABC transporter permease subunit FetB</fullName>
    </submittedName>
</protein>
<evidence type="ECO:0000313" key="7">
    <source>
        <dbReference type="EMBL" id="APB31564.1"/>
    </source>
</evidence>
<feature type="transmembrane region" description="Helical" evidence="6">
    <location>
        <begin position="122"/>
        <end position="142"/>
    </location>
</feature>
<reference evidence="7 8" key="1">
    <citation type="submission" date="2016-09" db="EMBL/GenBank/DDBJ databases">
        <title>Vagococcus teuberi sp. nov., isolated from the Malian artisanal sour milk fene.</title>
        <authorList>
            <person name="Wullschleger S."/>
            <person name="Seifert C."/>
            <person name="Baumgartner S."/>
            <person name="Lacroix C."/>
            <person name="Bonfoh B."/>
            <person name="Stevens M.J."/>
            <person name="Meile L."/>
        </authorList>
    </citation>
    <scope>NUCLEOTIDE SEQUENCE [LARGE SCALE GENOMIC DNA]</scope>
    <source>
        <strain evidence="7 8">DSM 21459</strain>
    </source>
</reference>
<feature type="transmembrane region" description="Helical" evidence="6">
    <location>
        <begin position="6"/>
        <end position="24"/>
    </location>
</feature>
<dbReference type="EMBL" id="CP017267">
    <property type="protein sequence ID" value="APB31564.1"/>
    <property type="molecule type" value="Genomic_DNA"/>
</dbReference>
<dbReference type="KEGG" id="vte:BHY08_06810"/>
<dbReference type="STRING" id="519472.BHY08_06810"/>
<dbReference type="RefSeq" id="WP_071457155.1">
    <property type="nucleotide sequence ID" value="NZ_CP017267.1"/>
</dbReference>
<feature type="transmembrane region" description="Helical" evidence="6">
    <location>
        <begin position="63"/>
        <end position="82"/>
    </location>
</feature>
<proteinExistence type="inferred from homology"/>
<evidence type="ECO:0000256" key="5">
    <source>
        <dbReference type="ARBA" id="ARBA00023136"/>
    </source>
</evidence>
<dbReference type="GO" id="GO:0005886">
    <property type="term" value="C:plasma membrane"/>
    <property type="evidence" value="ECO:0007669"/>
    <property type="project" value="TreeGrafter"/>
</dbReference>
<keyword evidence="4 6" id="KW-1133">Transmembrane helix</keyword>
<evidence type="ECO:0000256" key="4">
    <source>
        <dbReference type="ARBA" id="ARBA00022989"/>
    </source>
</evidence>
<evidence type="ECO:0000256" key="1">
    <source>
        <dbReference type="ARBA" id="ARBA00004141"/>
    </source>
</evidence>
<sequence>MTDLNISNTSLLLASLLIVVALVIDYKEKLGLGKDIFISAFRTVVQLFIIGYVLGFVFQLDNILLTLVMVAFIILNAAHHAGKRATHLDKAFQISLISIGFGTILSLAILFLSGTLKWTPSQIVPITGMIASNAMTAVGVGYRSMATKFEDQRQQVQEKLALGATEKQSTLPIVRESIKAAMSPSIDRAKTVGLVSLPGMMSGLMFAGIDPTTAIRYQIVIMFMLIATTGFSTMIASYLSYKQYFNDLSQLK</sequence>
<comment type="similarity">
    <text evidence="2">Belongs to the UPF0014 family.</text>
</comment>
<dbReference type="OrthoDB" id="9791807at2"/>
<dbReference type="AlphaFoldDB" id="A0A1J0A6L2"/>
<dbReference type="PANTHER" id="PTHR30028">
    <property type="entry name" value="UPF0014 INNER MEMBRANE PROTEIN YBBM-RELATED"/>
    <property type="match status" value="1"/>
</dbReference>
<evidence type="ECO:0000256" key="6">
    <source>
        <dbReference type="SAM" id="Phobius"/>
    </source>
</evidence>
<comment type="subcellular location">
    <subcellularLocation>
        <location evidence="1">Membrane</location>
        <topology evidence="1">Multi-pass membrane protein</topology>
    </subcellularLocation>
</comment>
<keyword evidence="3 6" id="KW-0812">Transmembrane</keyword>